<keyword evidence="2" id="KW-1185">Reference proteome</keyword>
<name>A0A2S8B4K3_9SPHN</name>
<evidence type="ECO:0000313" key="1">
    <source>
        <dbReference type="EMBL" id="PQM27334.1"/>
    </source>
</evidence>
<gene>
    <name evidence="1" type="ORF">CVO77_01625</name>
</gene>
<reference evidence="2" key="1">
    <citation type="submission" date="2017-11" db="EMBL/GenBank/DDBJ databases">
        <title>The complete genome sequence of Sphingopyxis pomeranensis sp. nov. strain WS5A3p.</title>
        <authorList>
            <person name="Kaminski M.A."/>
        </authorList>
    </citation>
    <scope>NUCLEOTIDE SEQUENCE [LARGE SCALE GENOMIC DNA]</scope>
    <source>
        <strain evidence="2">WS5A3p</strain>
    </source>
</reference>
<accession>A0A2S8B4K3</accession>
<dbReference type="AlphaFoldDB" id="A0A2S8B4K3"/>
<comment type="caution">
    <text evidence="1">The sequence shown here is derived from an EMBL/GenBank/DDBJ whole genome shotgun (WGS) entry which is preliminary data.</text>
</comment>
<evidence type="ECO:0000313" key="2">
    <source>
        <dbReference type="Proteomes" id="UP000238954"/>
    </source>
</evidence>
<protein>
    <submittedName>
        <fullName evidence="1">Uncharacterized protein</fullName>
    </submittedName>
</protein>
<dbReference type="EMBL" id="PHFW01000002">
    <property type="protein sequence ID" value="PQM27334.1"/>
    <property type="molecule type" value="Genomic_DNA"/>
</dbReference>
<dbReference type="OrthoDB" id="9852106at2"/>
<dbReference type="RefSeq" id="WP_105997593.1">
    <property type="nucleotide sequence ID" value="NZ_CM009578.1"/>
</dbReference>
<sequence length="272" mass="29703">MLTFIVLLAAATEPVSDDPGMNAIPIDYTTVGPADIQIPVSASVRAETWDHFIIKPSEPHRVRVACIVLTEVGVPGACVPESFIAPGKKTIDWVAARSAYEKAFPSDDPAEAALYFAASQRMNAVRVTPRPDSKSMFAIRIFEETISPTDARPPFTPGESLGTLQVTITRPPDGRLMGMLYPTLALRNSVEAEIRMTCRIEADFSLLCRDPGQIALRPADAGDQTADLIEDFRFSTYQLASTMRLGPKTIDGRDAVGRDLRIRIAWKLPSAD</sequence>
<dbReference type="Proteomes" id="UP000238954">
    <property type="component" value="Chromosome"/>
</dbReference>
<organism evidence="1 2">
    <name type="scientific">Sphingopyxis lindanitolerans</name>
    <dbReference type="NCBI Taxonomy" id="2054227"/>
    <lineage>
        <taxon>Bacteria</taxon>
        <taxon>Pseudomonadati</taxon>
        <taxon>Pseudomonadota</taxon>
        <taxon>Alphaproteobacteria</taxon>
        <taxon>Sphingomonadales</taxon>
        <taxon>Sphingomonadaceae</taxon>
        <taxon>Sphingopyxis</taxon>
    </lineage>
</organism>
<proteinExistence type="predicted"/>